<dbReference type="Proteomes" id="UP000503540">
    <property type="component" value="Chromosome"/>
</dbReference>
<dbReference type="AlphaFoldDB" id="A0A6G9YGU3"/>
<accession>A0A6G9YGU3</accession>
<proteinExistence type="predicted"/>
<dbReference type="CDD" id="cd02440">
    <property type="entry name" value="AdoMet_MTases"/>
    <property type="match status" value="1"/>
</dbReference>
<dbReference type="GO" id="GO:0032259">
    <property type="term" value="P:methylation"/>
    <property type="evidence" value="ECO:0007669"/>
    <property type="project" value="UniProtKB-KW"/>
</dbReference>
<protein>
    <submittedName>
        <fullName evidence="3">Methyltransferase domain-containing protein</fullName>
    </submittedName>
</protein>
<feature type="region of interest" description="Disordered" evidence="1">
    <location>
        <begin position="1"/>
        <end position="26"/>
    </location>
</feature>
<evidence type="ECO:0000259" key="2">
    <source>
        <dbReference type="Pfam" id="PF08241"/>
    </source>
</evidence>
<dbReference type="SUPFAM" id="SSF53335">
    <property type="entry name" value="S-adenosyl-L-methionine-dependent methyltransferases"/>
    <property type="match status" value="1"/>
</dbReference>
<gene>
    <name evidence="3" type="ORF">F5544_22715</name>
</gene>
<dbReference type="InterPro" id="IPR029063">
    <property type="entry name" value="SAM-dependent_MTases_sf"/>
</dbReference>
<dbReference type="InterPro" id="IPR013216">
    <property type="entry name" value="Methyltransf_11"/>
</dbReference>
<evidence type="ECO:0000256" key="1">
    <source>
        <dbReference type="SAM" id="MobiDB-lite"/>
    </source>
</evidence>
<keyword evidence="3" id="KW-0489">Methyltransferase</keyword>
<organism evidence="3 4">
    <name type="scientific">Nocardia arthritidis</name>
    <dbReference type="NCBI Taxonomy" id="228602"/>
    <lineage>
        <taxon>Bacteria</taxon>
        <taxon>Bacillati</taxon>
        <taxon>Actinomycetota</taxon>
        <taxon>Actinomycetes</taxon>
        <taxon>Mycobacteriales</taxon>
        <taxon>Nocardiaceae</taxon>
        <taxon>Nocardia</taxon>
    </lineage>
</organism>
<evidence type="ECO:0000313" key="3">
    <source>
        <dbReference type="EMBL" id="QIS12404.1"/>
    </source>
</evidence>
<evidence type="ECO:0000313" key="4">
    <source>
        <dbReference type="Proteomes" id="UP000503540"/>
    </source>
</evidence>
<dbReference type="EMBL" id="CP046172">
    <property type="protein sequence ID" value="QIS12404.1"/>
    <property type="molecule type" value="Genomic_DNA"/>
</dbReference>
<dbReference type="GO" id="GO:0008757">
    <property type="term" value="F:S-adenosylmethionine-dependent methyltransferase activity"/>
    <property type="evidence" value="ECO:0007669"/>
    <property type="project" value="InterPro"/>
</dbReference>
<reference evidence="3 4" key="1">
    <citation type="journal article" date="2019" name="ACS Chem. Biol.">
        <title>Identification and Mobilization of a Cryptic Antibiotic Biosynthesis Gene Locus from a Human-Pathogenic Nocardia Isolate.</title>
        <authorList>
            <person name="Herisse M."/>
            <person name="Ishida K."/>
            <person name="Porter J.L."/>
            <person name="Howden B."/>
            <person name="Hertweck C."/>
            <person name="Stinear T.P."/>
            <person name="Pidot S.J."/>
        </authorList>
    </citation>
    <scope>NUCLEOTIDE SEQUENCE [LARGE SCALE GENOMIC DNA]</scope>
    <source>
        <strain evidence="3 4">AUSMDU00012717</strain>
    </source>
</reference>
<dbReference type="Pfam" id="PF08241">
    <property type="entry name" value="Methyltransf_11"/>
    <property type="match status" value="1"/>
</dbReference>
<keyword evidence="3" id="KW-0808">Transferase</keyword>
<name>A0A6G9YGU3_9NOCA</name>
<keyword evidence="4" id="KW-1185">Reference proteome</keyword>
<dbReference type="Gene3D" id="3.40.50.150">
    <property type="entry name" value="Vaccinia Virus protein VP39"/>
    <property type="match status" value="1"/>
</dbReference>
<sequence length="247" mass="27178">MTRHTRSVHGQRGTDDTGQALVGDYDDDPGRFAANQRATQRFLSRHNVHADVADRFAAERMRLVADIGGGNGELARLLNGHAIASVVVDRARYSAKAPKPVVIADAYRLPFRDNTFDGAAMLWMLYHLPDPLIALREAQRVVRPGGLLAVSVPSRYNDPELATVTPRWGLPLSFDAENGADILARVFDVVEVDRWDAPLLRLPDRDALTLYLRGRGATDPQARAAARAITPPLTVTKRGMLAWARVT</sequence>
<dbReference type="KEGG" id="nah:F5544_22715"/>
<feature type="domain" description="Methyltransferase type 11" evidence="2">
    <location>
        <begin position="66"/>
        <end position="149"/>
    </location>
</feature>